<accession>A0A2H5XAD6</accession>
<dbReference type="Proteomes" id="UP000236173">
    <property type="component" value="Unassembled WGS sequence"/>
</dbReference>
<feature type="binding site" evidence="4">
    <location>
        <begin position="62"/>
        <end position="65"/>
    </location>
    <ligand>
        <name>GTP</name>
        <dbReference type="ChEBI" id="CHEBI:37565"/>
    </ligand>
</feature>
<proteinExistence type="inferred from homology"/>
<dbReference type="HAMAP" id="MF_00636">
    <property type="entry name" value="RapZ_like"/>
    <property type="match status" value="1"/>
</dbReference>
<evidence type="ECO:0000256" key="3">
    <source>
        <dbReference type="ARBA" id="ARBA00023134"/>
    </source>
</evidence>
<reference evidence="8" key="1">
    <citation type="submission" date="2017-09" db="EMBL/GenBank/DDBJ databases">
        <title>Metaegenomics of thermophilic ammonia-oxidizing enrichment culture.</title>
        <authorList>
            <person name="Kato S."/>
            <person name="Suzuki K."/>
        </authorList>
    </citation>
    <scope>NUCLEOTIDE SEQUENCE [LARGE SCALE GENOMIC DNA]</scope>
</reference>
<keyword evidence="1 4" id="KW-0547">Nucleotide-binding</keyword>
<feature type="binding site" evidence="4">
    <location>
        <begin position="11"/>
        <end position="18"/>
    </location>
    <ligand>
        <name>ATP</name>
        <dbReference type="ChEBI" id="CHEBI:30616"/>
    </ligand>
</feature>
<sequence>MKELTVLVITGMSGAGKTLALHALEDMGFFCVDNLPPRLLPTLTELCAQSQQPITKVAMVADVRGGEFLRDLRDAVNQLRERGHKVRVFFLEASDEALVQRYKETRRRHPLAAEGQDLLQAIQRERDHLADIRAIADEVIDTAGLTPQQLRDEIARRLQLGDGATMQVKVVSFGFKFGLPVDADLVFDVRFLPNPNYDPQLRPLTGADERVKTFVLQQPETQAFLHHLRALLEFALPRYRREGKAYLTIAIGCTGGRHRSVALADAIADIVRQHGYPCTVQHRDIHH</sequence>
<feature type="domain" description="RapZ-like N-terminal" evidence="5">
    <location>
        <begin position="5"/>
        <end position="159"/>
    </location>
</feature>
<dbReference type="InterPro" id="IPR005337">
    <property type="entry name" value="RapZ-like"/>
</dbReference>
<dbReference type="EMBL" id="BEHT01000006">
    <property type="protein sequence ID" value="GBC98151.1"/>
    <property type="molecule type" value="Genomic_DNA"/>
</dbReference>
<feature type="domain" description="RapZ C-terminal" evidence="6">
    <location>
        <begin position="166"/>
        <end position="286"/>
    </location>
</feature>
<dbReference type="GO" id="GO:0005524">
    <property type="term" value="F:ATP binding"/>
    <property type="evidence" value="ECO:0007669"/>
    <property type="project" value="UniProtKB-UniRule"/>
</dbReference>
<dbReference type="GO" id="GO:0005525">
    <property type="term" value="F:GTP binding"/>
    <property type="evidence" value="ECO:0007669"/>
    <property type="project" value="UniProtKB-UniRule"/>
</dbReference>
<evidence type="ECO:0000259" key="5">
    <source>
        <dbReference type="Pfam" id="PF03668"/>
    </source>
</evidence>
<keyword evidence="3 4" id="KW-0342">GTP-binding</keyword>
<dbReference type="PANTHER" id="PTHR30448">
    <property type="entry name" value="RNASE ADAPTER PROTEIN RAPZ"/>
    <property type="match status" value="1"/>
</dbReference>
<name>A0A2H5XAD6_9BACT</name>
<keyword evidence="2 4" id="KW-0067">ATP-binding</keyword>
<protein>
    <submittedName>
        <fullName evidence="7">Nucleotide-binding protein</fullName>
    </submittedName>
</protein>
<evidence type="ECO:0000313" key="7">
    <source>
        <dbReference type="EMBL" id="GBC98151.1"/>
    </source>
</evidence>
<gene>
    <name evidence="7" type="ORF">HRbin17_00648</name>
</gene>
<comment type="caution">
    <text evidence="7">The sequence shown here is derived from an EMBL/GenBank/DDBJ whole genome shotgun (WGS) entry which is preliminary data.</text>
</comment>
<dbReference type="Gene3D" id="3.40.50.300">
    <property type="entry name" value="P-loop containing nucleotide triphosphate hydrolases"/>
    <property type="match status" value="1"/>
</dbReference>
<dbReference type="PIRSF" id="PIRSF005052">
    <property type="entry name" value="P-loopkin"/>
    <property type="match status" value="1"/>
</dbReference>
<organism evidence="7 8">
    <name type="scientific">Candidatus Fervidibacter japonicus</name>
    <dbReference type="NCBI Taxonomy" id="2035412"/>
    <lineage>
        <taxon>Bacteria</taxon>
        <taxon>Candidatus Fervidibacterota</taxon>
        <taxon>Candidatus Fervidibacter</taxon>
    </lineage>
</organism>
<dbReference type="InterPro" id="IPR027417">
    <property type="entry name" value="P-loop_NTPase"/>
</dbReference>
<evidence type="ECO:0000256" key="4">
    <source>
        <dbReference type="HAMAP-Rule" id="MF_00636"/>
    </source>
</evidence>
<evidence type="ECO:0000256" key="2">
    <source>
        <dbReference type="ARBA" id="ARBA00022840"/>
    </source>
</evidence>
<evidence type="ECO:0000256" key="1">
    <source>
        <dbReference type="ARBA" id="ARBA00022741"/>
    </source>
</evidence>
<evidence type="ECO:0000259" key="6">
    <source>
        <dbReference type="Pfam" id="PF22740"/>
    </source>
</evidence>
<dbReference type="PANTHER" id="PTHR30448:SF0">
    <property type="entry name" value="RNASE ADAPTER PROTEIN RAPZ"/>
    <property type="match status" value="1"/>
</dbReference>
<dbReference type="Pfam" id="PF03668">
    <property type="entry name" value="RapZ-like_N"/>
    <property type="match status" value="1"/>
</dbReference>
<evidence type="ECO:0000313" key="8">
    <source>
        <dbReference type="Proteomes" id="UP000236173"/>
    </source>
</evidence>
<dbReference type="Pfam" id="PF22740">
    <property type="entry name" value="PapZ_C"/>
    <property type="match status" value="1"/>
</dbReference>
<dbReference type="InterPro" id="IPR053931">
    <property type="entry name" value="RapZ_C"/>
</dbReference>
<dbReference type="InterPro" id="IPR053930">
    <property type="entry name" value="RapZ-like_N"/>
</dbReference>
<dbReference type="AlphaFoldDB" id="A0A2H5XAD6"/>
<dbReference type="NCBIfam" id="NF003828">
    <property type="entry name" value="PRK05416.1"/>
    <property type="match status" value="1"/>
</dbReference>
<dbReference type="SUPFAM" id="SSF52540">
    <property type="entry name" value="P-loop containing nucleoside triphosphate hydrolases"/>
    <property type="match status" value="1"/>
</dbReference>